<keyword evidence="3" id="KW-1185">Reference proteome</keyword>
<dbReference type="GO" id="GO:0004622">
    <property type="term" value="F:phosphatidylcholine lysophospholipase activity"/>
    <property type="evidence" value="ECO:0007669"/>
    <property type="project" value="TreeGrafter"/>
</dbReference>
<evidence type="ECO:0000259" key="1">
    <source>
        <dbReference type="Pfam" id="PF13472"/>
    </source>
</evidence>
<organism evidence="2 3">
    <name type="scientific">Cryobacterium tagatosivorans</name>
    <dbReference type="NCBI Taxonomy" id="1259199"/>
    <lineage>
        <taxon>Bacteria</taxon>
        <taxon>Bacillati</taxon>
        <taxon>Actinomycetota</taxon>
        <taxon>Actinomycetes</taxon>
        <taxon>Micrococcales</taxon>
        <taxon>Microbacteriaceae</taxon>
        <taxon>Cryobacterium</taxon>
    </lineage>
</organism>
<dbReference type="EMBL" id="SOEZ01000064">
    <property type="protein sequence ID" value="TFB48410.1"/>
    <property type="molecule type" value="Genomic_DNA"/>
</dbReference>
<dbReference type="InterPro" id="IPR013830">
    <property type="entry name" value="SGNH_hydro"/>
</dbReference>
<dbReference type="InterPro" id="IPR036514">
    <property type="entry name" value="SGNH_hydro_sf"/>
</dbReference>
<dbReference type="AlphaFoldDB" id="A0A4R8UBT2"/>
<evidence type="ECO:0000313" key="3">
    <source>
        <dbReference type="Proteomes" id="UP000297866"/>
    </source>
</evidence>
<gene>
    <name evidence="2" type="ORF">E3O23_13650</name>
</gene>
<proteinExistence type="predicted"/>
<dbReference type="PANTHER" id="PTHR30383">
    <property type="entry name" value="THIOESTERASE 1/PROTEASE 1/LYSOPHOSPHOLIPASE L1"/>
    <property type="match status" value="1"/>
</dbReference>
<dbReference type="Gene3D" id="3.40.50.1110">
    <property type="entry name" value="SGNH hydrolase"/>
    <property type="match status" value="1"/>
</dbReference>
<dbReference type="Proteomes" id="UP000297866">
    <property type="component" value="Unassembled WGS sequence"/>
</dbReference>
<name>A0A4R8UBT2_9MICO</name>
<protein>
    <recommendedName>
        <fullName evidence="1">SGNH hydrolase-type esterase domain-containing protein</fullName>
    </recommendedName>
</protein>
<dbReference type="PANTHER" id="PTHR30383:SF32">
    <property type="entry name" value="SGNH-HYDROLASE"/>
    <property type="match status" value="1"/>
</dbReference>
<accession>A0A4R8UBT2</accession>
<dbReference type="InterPro" id="IPR051532">
    <property type="entry name" value="Ester_Hydrolysis_Enzymes"/>
</dbReference>
<dbReference type="SUPFAM" id="SSF52266">
    <property type="entry name" value="SGNH hydrolase"/>
    <property type="match status" value="1"/>
</dbReference>
<evidence type="ECO:0000313" key="2">
    <source>
        <dbReference type="EMBL" id="TFB48410.1"/>
    </source>
</evidence>
<reference evidence="2 3" key="1">
    <citation type="submission" date="2019-03" db="EMBL/GenBank/DDBJ databases">
        <title>Genomics of glacier-inhabiting Cryobacterium strains.</title>
        <authorList>
            <person name="Liu Q."/>
            <person name="Xin Y.-H."/>
        </authorList>
    </citation>
    <scope>NUCLEOTIDE SEQUENCE [LARGE SCALE GENOMIC DNA]</scope>
    <source>
        <strain evidence="2 3">Sr47</strain>
    </source>
</reference>
<comment type="caution">
    <text evidence="2">The sequence shown here is derived from an EMBL/GenBank/DDBJ whole genome shotgun (WGS) entry which is preliminary data.</text>
</comment>
<dbReference type="RefSeq" id="WP_134491873.1">
    <property type="nucleotide sequence ID" value="NZ_SOEZ01000064.1"/>
</dbReference>
<feature type="domain" description="SGNH hydrolase-type esterase" evidence="1">
    <location>
        <begin position="8"/>
        <end position="159"/>
    </location>
</feature>
<dbReference type="OrthoDB" id="9805821at2"/>
<dbReference type="Pfam" id="PF13472">
    <property type="entry name" value="Lipase_GDSL_2"/>
    <property type="match status" value="1"/>
</dbReference>
<sequence>MSESIVLLGDGLTAGGRWGDWFPGYEVQNLGVSGDTTDEAIARLDTIIEMEPDAVVLLIGANDLGWRRSDEYVVRNIETILVTLRRRLPHVRILVQSVLPREREFATTIRSINRHLRQFAPTQHALYLDLWPALAQPDGELSSEFSDDRLHLTDEGYAAWVAELEPALEALFLQAPTTTSVPIQHA</sequence>